<sequence length="168" mass="19111">MTDQAQQNDAQSIQIERLQRTIEQLKTRAESQEEVVKAILETMKKGETLFELRCSRVLLDIFKGLTHNLEHSIEHAQEDFRLQEQGFDIVVIDGKTNKENPASILVRKTEKGYDYSPAADPENVMNENTAAFSMYFDRNPQIFGDATELLVNIKVLTRPPQAEEASNG</sequence>
<evidence type="ECO:0000313" key="2">
    <source>
        <dbReference type="EMBL" id="ARV76730.1"/>
    </source>
</evidence>
<dbReference type="EMBL" id="MF042360">
    <property type="protein sequence ID" value="ARV76730.1"/>
    <property type="molecule type" value="Genomic_DNA"/>
</dbReference>
<protein>
    <submittedName>
        <fullName evidence="2">Uncharacterized protein</fullName>
    </submittedName>
</protein>
<name>A0A1Y0STT2_9CAUD</name>
<evidence type="ECO:0000256" key="1">
    <source>
        <dbReference type="SAM" id="Coils"/>
    </source>
</evidence>
<gene>
    <name evidence="2" type="ORF">PHABIO_99</name>
</gene>
<evidence type="ECO:0000313" key="3">
    <source>
        <dbReference type="Proteomes" id="UP000225448"/>
    </source>
</evidence>
<reference evidence="2 3" key="1">
    <citation type="submission" date="2017-05" db="EMBL/GenBank/DDBJ databases">
        <authorList>
            <person name="Song R."/>
            <person name="Chenine A.L."/>
            <person name="Ruprecht R.M."/>
        </authorList>
    </citation>
    <scope>NUCLEOTIDE SEQUENCE [LARGE SCALE GENOMIC DNA]</scope>
</reference>
<proteinExistence type="predicted"/>
<keyword evidence="3" id="KW-1185">Reference proteome</keyword>
<accession>A0A1Y0STT2</accession>
<dbReference type="Proteomes" id="UP000225448">
    <property type="component" value="Segment"/>
</dbReference>
<organism evidence="2 3">
    <name type="scientific">Pseudomonas phage Phabio</name>
    <dbReference type="NCBI Taxonomy" id="2006668"/>
    <lineage>
        <taxon>Viruses</taxon>
        <taxon>Duplodnaviria</taxon>
        <taxon>Heunggongvirae</taxon>
        <taxon>Uroviricota</taxon>
        <taxon>Caudoviricetes</taxon>
        <taxon>Chimalliviridae</taxon>
        <taxon>Phabiovirus</taxon>
        <taxon>Phabiovirus phabio</taxon>
    </lineage>
</organism>
<feature type="coiled-coil region" evidence="1">
    <location>
        <begin position="8"/>
        <end position="42"/>
    </location>
</feature>
<keyword evidence="1" id="KW-0175">Coiled coil</keyword>